<proteinExistence type="inferred from homology"/>
<dbReference type="Gene3D" id="3.30.1390.10">
    <property type="match status" value="1"/>
</dbReference>
<dbReference type="InterPro" id="IPR014719">
    <property type="entry name" value="Ribosomal_bL12_C/ClpS-like"/>
</dbReference>
<dbReference type="EMBL" id="UINC01001623">
    <property type="protein sequence ID" value="SUZ85162.1"/>
    <property type="molecule type" value="Genomic_DNA"/>
</dbReference>
<dbReference type="PANTHER" id="PTHR33473:SF19">
    <property type="entry name" value="ATP-DEPENDENT CLP PROTEASE ADAPTER PROTEIN CLPS"/>
    <property type="match status" value="1"/>
</dbReference>
<name>A0A381R0D4_9ZZZZ</name>
<feature type="domain" description="Adaptor protein ClpS core" evidence="1">
    <location>
        <begin position="19"/>
        <end position="98"/>
    </location>
</feature>
<dbReference type="HAMAP" id="MF_00302">
    <property type="entry name" value="ClpS"/>
    <property type="match status" value="1"/>
</dbReference>
<dbReference type="SUPFAM" id="SSF54736">
    <property type="entry name" value="ClpS-like"/>
    <property type="match status" value="1"/>
</dbReference>
<dbReference type="PANTHER" id="PTHR33473">
    <property type="entry name" value="ATP-DEPENDENT CLP PROTEASE ADAPTER PROTEIN CLPS1, CHLOROPLASTIC"/>
    <property type="match status" value="1"/>
</dbReference>
<dbReference type="FunFam" id="3.30.1390.10:FF:000002">
    <property type="entry name" value="ATP-dependent Clp protease adapter protein ClpS"/>
    <property type="match status" value="1"/>
</dbReference>
<reference evidence="2" key="1">
    <citation type="submission" date="2018-05" db="EMBL/GenBank/DDBJ databases">
        <authorList>
            <person name="Lanie J.A."/>
            <person name="Ng W.-L."/>
            <person name="Kazmierczak K.M."/>
            <person name="Andrzejewski T.M."/>
            <person name="Davidsen T.M."/>
            <person name="Wayne K.J."/>
            <person name="Tettelin H."/>
            <person name="Glass J.I."/>
            <person name="Rusch D."/>
            <person name="Podicherti R."/>
            <person name="Tsui H.-C.T."/>
            <person name="Winkler M.E."/>
        </authorList>
    </citation>
    <scope>NUCLEOTIDE SEQUENCE</scope>
</reference>
<dbReference type="InterPro" id="IPR022935">
    <property type="entry name" value="ClpS"/>
</dbReference>
<evidence type="ECO:0000313" key="2">
    <source>
        <dbReference type="EMBL" id="SUZ85162.1"/>
    </source>
</evidence>
<dbReference type="Pfam" id="PF02617">
    <property type="entry name" value="ClpS"/>
    <property type="match status" value="1"/>
</dbReference>
<dbReference type="GO" id="GO:0030163">
    <property type="term" value="P:protein catabolic process"/>
    <property type="evidence" value="ECO:0007669"/>
    <property type="project" value="InterPro"/>
</dbReference>
<gene>
    <name evidence="2" type="ORF">METZ01_LOCUS38016</name>
</gene>
<evidence type="ECO:0000259" key="1">
    <source>
        <dbReference type="Pfam" id="PF02617"/>
    </source>
</evidence>
<protein>
    <recommendedName>
        <fullName evidence="1">Adaptor protein ClpS core domain-containing protein</fullName>
    </recommendedName>
</protein>
<dbReference type="GO" id="GO:0006508">
    <property type="term" value="P:proteolysis"/>
    <property type="evidence" value="ECO:0007669"/>
    <property type="project" value="InterPro"/>
</dbReference>
<dbReference type="NCBIfam" id="NF000672">
    <property type="entry name" value="PRK00033.1-5"/>
    <property type="match status" value="1"/>
</dbReference>
<dbReference type="AlphaFoldDB" id="A0A381R0D4"/>
<accession>A0A381R0D4</accession>
<sequence length="102" mass="11714">MSEIEIDEQLKTKTRKKLKPPQSYRVLLHNDNYTSMEFVVYVLETVFGKSLSEATQIMIHVHENGIGICGSYTYEVAETKVEAVHGLAKQYEYPLQATMEEN</sequence>
<dbReference type="InterPro" id="IPR003769">
    <property type="entry name" value="ClpS_core"/>
</dbReference>
<organism evidence="2">
    <name type="scientific">marine metagenome</name>
    <dbReference type="NCBI Taxonomy" id="408172"/>
    <lineage>
        <taxon>unclassified sequences</taxon>
        <taxon>metagenomes</taxon>
        <taxon>ecological metagenomes</taxon>
    </lineage>
</organism>